<dbReference type="Proteomes" id="UP001500298">
    <property type="component" value="Unassembled WGS sequence"/>
</dbReference>
<dbReference type="PANTHER" id="PTHR33751">
    <property type="entry name" value="CBB3-TYPE CYTOCHROME C OXIDASE SUBUNIT FIXP"/>
    <property type="match status" value="1"/>
</dbReference>
<organism evidence="9 10">
    <name type="scientific">Algivirga pacifica</name>
    <dbReference type="NCBI Taxonomy" id="1162670"/>
    <lineage>
        <taxon>Bacteria</taxon>
        <taxon>Pseudomonadati</taxon>
        <taxon>Bacteroidota</taxon>
        <taxon>Cytophagia</taxon>
        <taxon>Cytophagales</taxon>
        <taxon>Flammeovirgaceae</taxon>
        <taxon>Algivirga</taxon>
    </lineage>
</organism>
<name>A0ABP9D575_9BACT</name>
<keyword evidence="7" id="KW-0472">Membrane</keyword>
<evidence type="ECO:0000313" key="9">
    <source>
        <dbReference type="EMBL" id="GAA4827413.1"/>
    </source>
</evidence>
<dbReference type="PANTHER" id="PTHR33751:SF1">
    <property type="entry name" value="CBB3-TYPE CYTOCHROME C OXIDASE SUBUNIT FIXP"/>
    <property type="match status" value="1"/>
</dbReference>
<dbReference type="Gene3D" id="6.10.280.130">
    <property type="match status" value="1"/>
</dbReference>
<evidence type="ECO:0000256" key="5">
    <source>
        <dbReference type="SAM" id="Coils"/>
    </source>
</evidence>
<keyword evidence="7" id="KW-0812">Transmembrane</keyword>
<keyword evidence="2 4" id="KW-0479">Metal-binding</keyword>
<dbReference type="EMBL" id="BAABJX010000018">
    <property type="protein sequence ID" value="GAA4827413.1"/>
    <property type="molecule type" value="Genomic_DNA"/>
</dbReference>
<evidence type="ECO:0000256" key="6">
    <source>
        <dbReference type="SAM" id="MobiDB-lite"/>
    </source>
</evidence>
<feature type="transmembrane region" description="Helical" evidence="7">
    <location>
        <begin position="20"/>
        <end position="45"/>
    </location>
</feature>
<evidence type="ECO:0000313" key="10">
    <source>
        <dbReference type="Proteomes" id="UP001500298"/>
    </source>
</evidence>
<feature type="domain" description="Cytochrome c" evidence="8">
    <location>
        <begin position="171"/>
        <end position="250"/>
    </location>
</feature>
<reference evidence="10" key="1">
    <citation type="journal article" date="2019" name="Int. J. Syst. Evol. Microbiol.">
        <title>The Global Catalogue of Microorganisms (GCM) 10K type strain sequencing project: providing services to taxonomists for standard genome sequencing and annotation.</title>
        <authorList>
            <consortium name="The Broad Institute Genomics Platform"/>
            <consortium name="The Broad Institute Genome Sequencing Center for Infectious Disease"/>
            <person name="Wu L."/>
            <person name="Ma J."/>
        </authorList>
    </citation>
    <scope>NUCLEOTIDE SEQUENCE [LARGE SCALE GENOMIC DNA]</scope>
    <source>
        <strain evidence="10">JCM 18326</strain>
    </source>
</reference>
<dbReference type="PROSITE" id="PS51007">
    <property type="entry name" value="CYTC"/>
    <property type="match status" value="1"/>
</dbReference>
<comment type="caution">
    <text evidence="9">The sequence shown here is derived from an EMBL/GenBank/DDBJ whole genome shotgun (WGS) entry which is preliminary data.</text>
</comment>
<dbReference type="InterPro" id="IPR032858">
    <property type="entry name" value="CcoP_N"/>
</dbReference>
<dbReference type="Gene3D" id="1.10.760.10">
    <property type="entry name" value="Cytochrome c-like domain"/>
    <property type="match status" value="1"/>
</dbReference>
<evidence type="ECO:0000256" key="2">
    <source>
        <dbReference type="ARBA" id="ARBA00022723"/>
    </source>
</evidence>
<keyword evidence="3 4" id="KW-0408">Iron</keyword>
<evidence type="ECO:0000256" key="3">
    <source>
        <dbReference type="ARBA" id="ARBA00023004"/>
    </source>
</evidence>
<feature type="transmembrane region" description="Helical" evidence="7">
    <location>
        <begin position="106"/>
        <end position="125"/>
    </location>
</feature>
<evidence type="ECO:0000256" key="1">
    <source>
        <dbReference type="ARBA" id="ARBA00022617"/>
    </source>
</evidence>
<dbReference type="Pfam" id="PF14715">
    <property type="entry name" value="FixP_N"/>
    <property type="match status" value="1"/>
</dbReference>
<evidence type="ECO:0000256" key="4">
    <source>
        <dbReference type="PROSITE-ProRule" id="PRU00433"/>
    </source>
</evidence>
<keyword evidence="7" id="KW-1133">Transmembrane helix</keyword>
<protein>
    <recommendedName>
        <fullName evidence="8">Cytochrome c domain-containing protein</fullName>
    </recommendedName>
</protein>
<dbReference type="InterPro" id="IPR009056">
    <property type="entry name" value="Cyt_c-like_dom"/>
</dbReference>
<feature type="coiled-coil region" evidence="5">
    <location>
        <begin position="134"/>
        <end position="161"/>
    </location>
</feature>
<dbReference type="InterPro" id="IPR036909">
    <property type="entry name" value="Cyt_c-like_dom_sf"/>
</dbReference>
<feature type="region of interest" description="Disordered" evidence="6">
    <location>
        <begin position="250"/>
        <end position="280"/>
    </location>
</feature>
<keyword evidence="5" id="KW-0175">Coiled coil</keyword>
<dbReference type="InterPro" id="IPR050597">
    <property type="entry name" value="Cytochrome_c_Oxidase_Subunit"/>
</dbReference>
<accession>A0ABP9D575</accession>
<evidence type="ECO:0000256" key="7">
    <source>
        <dbReference type="SAM" id="Phobius"/>
    </source>
</evidence>
<dbReference type="SUPFAM" id="SSF46626">
    <property type="entry name" value="Cytochrome c"/>
    <property type="match status" value="1"/>
</dbReference>
<proteinExistence type="predicted"/>
<keyword evidence="1 4" id="KW-0349">Heme</keyword>
<gene>
    <name evidence="9" type="ORF">GCM10023331_10320</name>
</gene>
<evidence type="ECO:0000259" key="8">
    <source>
        <dbReference type="PROSITE" id="PS51007"/>
    </source>
</evidence>
<dbReference type="InterPro" id="IPR038414">
    <property type="entry name" value="CcoP_N_sf"/>
</dbReference>
<dbReference type="Pfam" id="PF13442">
    <property type="entry name" value="Cytochrome_CBB3"/>
    <property type="match status" value="1"/>
</dbReference>
<sequence length="280" mass="31104">MAAAGDEQLIKGFDNYDVLLVLLLLTLGVLFVAIMGLAFAIYYMVKLQMPKAEVVEAETAEDSWWSWFYNKFNAAKPIAQEGDILMDHEYDGIRELDNDLPPWWKGLFYASIALSVVYLGVYHVWDGDNDAVSVREYKMAMVKAEAQKKAYLEKMASLIDESNVEVATEAAALEEGKKIFDSNCKSCHGAELQGGIGPNLTDEYWLHGGDVQAVFKTIKYGVPQNGMLAWESKLTPMQIKNVSSYILSLQGSNPPNPKAPQGEKWVAEEDAADTEATTQQ</sequence>
<keyword evidence="10" id="KW-1185">Reference proteome</keyword>